<proteinExistence type="predicted"/>
<keyword evidence="3" id="KW-1185">Reference proteome</keyword>
<gene>
    <name evidence="2" type="ORF">SKAU_G00103640</name>
</gene>
<comment type="caution">
    <text evidence="2">The sequence shown here is derived from an EMBL/GenBank/DDBJ whole genome shotgun (WGS) entry which is preliminary data.</text>
</comment>
<evidence type="ECO:0000313" key="2">
    <source>
        <dbReference type="EMBL" id="KAJ8370336.1"/>
    </source>
</evidence>
<reference evidence="2" key="1">
    <citation type="journal article" date="2023" name="Science">
        <title>Genome structures resolve the early diversification of teleost fishes.</title>
        <authorList>
            <person name="Parey E."/>
            <person name="Louis A."/>
            <person name="Montfort J."/>
            <person name="Bouchez O."/>
            <person name="Roques C."/>
            <person name="Iampietro C."/>
            <person name="Lluch J."/>
            <person name="Castinel A."/>
            <person name="Donnadieu C."/>
            <person name="Desvignes T."/>
            <person name="Floi Bucao C."/>
            <person name="Jouanno E."/>
            <person name="Wen M."/>
            <person name="Mejri S."/>
            <person name="Dirks R."/>
            <person name="Jansen H."/>
            <person name="Henkel C."/>
            <person name="Chen W.J."/>
            <person name="Zahm M."/>
            <person name="Cabau C."/>
            <person name="Klopp C."/>
            <person name="Thompson A.W."/>
            <person name="Robinson-Rechavi M."/>
            <person name="Braasch I."/>
            <person name="Lecointre G."/>
            <person name="Bobe J."/>
            <person name="Postlethwait J.H."/>
            <person name="Berthelot C."/>
            <person name="Roest Crollius H."/>
            <person name="Guiguen Y."/>
        </authorList>
    </citation>
    <scope>NUCLEOTIDE SEQUENCE</scope>
    <source>
        <strain evidence="2">WJC10195</strain>
    </source>
</reference>
<evidence type="ECO:0000256" key="1">
    <source>
        <dbReference type="SAM" id="MobiDB-lite"/>
    </source>
</evidence>
<dbReference type="AlphaFoldDB" id="A0A9Q1J7N5"/>
<feature type="region of interest" description="Disordered" evidence="1">
    <location>
        <begin position="24"/>
        <end position="46"/>
    </location>
</feature>
<accession>A0A9Q1J7N5</accession>
<dbReference type="Proteomes" id="UP001152622">
    <property type="component" value="Chromosome 3"/>
</dbReference>
<protein>
    <submittedName>
        <fullName evidence="2">Uncharacterized protein</fullName>
    </submittedName>
</protein>
<sequence length="103" mass="11143">MLSISRGAAICLETLLTFPRLKTELPPPCRSSGSSGPLSGPFPKTPSSSVSGLGCLWDELSKTHASPFRRRGRAWPEIPKLSPFVGWLLPRVRPVTPEGCSQD</sequence>
<feature type="compositionally biased region" description="Low complexity" evidence="1">
    <location>
        <begin position="30"/>
        <end position="42"/>
    </location>
</feature>
<organism evidence="2 3">
    <name type="scientific">Synaphobranchus kaupii</name>
    <name type="common">Kaup's arrowtooth eel</name>
    <dbReference type="NCBI Taxonomy" id="118154"/>
    <lineage>
        <taxon>Eukaryota</taxon>
        <taxon>Metazoa</taxon>
        <taxon>Chordata</taxon>
        <taxon>Craniata</taxon>
        <taxon>Vertebrata</taxon>
        <taxon>Euteleostomi</taxon>
        <taxon>Actinopterygii</taxon>
        <taxon>Neopterygii</taxon>
        <taxon>Teleostei</taxon>
        <taxon>Anguilliformes</taxon>
        <taxon>Synaphobranchidae</taxon>
        <taxon>Synaphobranchus</taxon>
    </lineage>
</organism>
<dbReference type="EMBL" id="JAINUF010000003">
    <property type="protein sequence ID" value="KAJ8370336.1"/>
    <property type="molecule type" value="Genomic_DNA"/>
</dbReference>
<evidence type="ECO:0000313" key="3">
    <source>
        <dbReference type="Proteomes" id="UP001152622"/>
    </source>
</evidence>
<name>A0A9Q1J7N5_SYNKA</name>